<dbReference type="SUPFAM" id="SSF53933">
    <property type="entry name" value="Microbial ribonucleases"/>
    <property type="match status" value="1"/>
</dbReference>
<dbReference type="GO" id="GO:0004540">
    <property type="term" value="F:RNA nuclease activity"/>
    <property type="evidence" value="ECO:0007669"/>
    <property type="project" value="InterPro"/>
</dbReference>
<evidence type="ECO:0000313" key="6">
    <source>
        <dbReference type="EMBL" id="NOL38632.1"/>
    </source>
</evidence>
<name>A0A7Y4KU04_9ACTN</name>
<dbReference type="InterPro" id="IPR031325">
    <property type="entry name" value="RHS_repeat"/>
</dbReference>
<feature type="region of interest" description="Disordered" evidence="3">
    <location>
        <begin position="1792"/>
        <end position="1817"/>
    </location>
</feature>
<dbReference type="NCBIfam" id="TIGR01643">
    <property type="entry name" value="YD_repeat_2x"/>
    <property type="match status" value="4"/>
</dbReference>
<evidence type="ECO:0000313" key="7">
    <source>
        <dbReference type="Proteomes" id="UP000534306"/>
    </source>
</evidence>
<gene>
    <name evidence="5" type="ORF">HNR71_004422</name>
    <name evidence="6" type="ORF">HPO96_00075</name>
</gene>
<dbReference type="InterPro" id="IPR003587">
    <property type="entry name" value="Hint_dom_N"/>
</dbReference>
<dbReference type="Gene3D" id="3.10.450.30">
    <property type="entry name" value="Microbial ribonucleases"/>
    <property type="match status" value="1"/>
</dbReference>
<dbReference type="Gene3D" id="2.170.16.10">
    <property type="entry name" value="Hedgehog/Intein (Hint) domain"/>
    <property type="match status" value="1"/>
</dbReference>
<protein>
    <submittedName>
        <fullName evidence="5">RHS repeat-associated protein</fullName>
    </submittedName>
    <submittedName>
        <fullName evidence="6">Type IV secretion protein Rhs</fullName>
    </submittedName>
</protein>
<dbReference type="RefSeq" id="WP_171669908.1">
    <property type="nucleotide sequence ID" value="NZ_BAAAGT010000012.1"/>
</dbReference>
<evidence type="ECO:0000256" key="2">
    <source>
        <dbReference type="ARBA" id="ARBA00022801"/>
    </source>
</evidence>
<dbReference type="NCBIfam" id="TIGR03696">
    <property type="entry name" value="Rhs_assc_core"/>
    <property type="match status" value="1"/>
</dbReference>
<dbReference type="Pfam" id="PF05593">
    <property type="entry name" value="RHS_repeat"/>
    <property type="match status" value="1"/>
</dbReference>
<keyword evidence="2" id="KW-0378">Hydrolase</keyword>
<feature type="region of interest" description="Disordered" evidence="3">
    <location>
        <begin position="1"/>
        <end position="27"/>
    </location>
</feature>
<dbReference type="InterPro" id="IPR006141">
    <property type="entry name" value="Intein_N"/>
</dbReference>
<dbReference type="SMART" id="SM00306">
    <property type="entry name" value="HintN"/>
    <property type="match status" value="1"/>
</dbReference>
<evidence type="ECO:0000256" key="3">
    <source>
        <dbReference type="SAM" id="MobiDB-lite"/>
    </source>
</evidence>
<dbReference type="InterPro" id="IPR022385">
    <property type="entry name" value="Rhs_assc_core"/>
</dbReference>
<organism evidence="6 7">
    <name type="scientific">Kribbella sandramycini</name>
    <dbReference type="NCBI Taxonomy" id="60450"/>
    <lineage>
        <taxon>Bacteria</taxon>
        <taxon>Bacillati</taxon>
        <taxon>Actinomycetota</taxon>
        <taxon>Actinomycetes</taxon>
        <taxon>Propionibacteriales</taxon>
        <taxon>Kribbellaceae</taxon>
        <taxon>Kribbella</taxon>
    </lineage>
</organism>
<dbReference type="Gene3D" id="2.180.10.10">
    <property type="entry name" value="RHS repeat-associated core"/>
    <property type="match status" value="2"/>
</dbReference>
<dbReference type="InterPro" id="IPR006530">
    <property type="entry name" value="YD"/>
</dbReference>
<dbReference type="Proteomes" id="UP000553957">
    <property type="component" value="Unassembled WGS sequence"/>
</dbReference>
<dbReference type="PROSITE" id="PS50817">
    <property type="entry name" value="INTEIN_N_TER"/>
    <property type="match status" value="1"/>
</dbReference>
<dbReference type="GO" id="GO:0016787">
    <property type="term" value="F:hydrolase activity"/>
    <property type="evidence" value="ECO:0007669"/>
    <property type="project" value="UniProtKB-KW"/>
</dbReference>
<dbReference type="EMBL" id="JABJRC010000001">
    <property type="protein sequence ID" value="NOL38632.1"/>
    <property type="molecule type" value="Genomic_DNA"/>
</dbReference>
<keyword evidence="1" id="KW-0540">Nuclease</keyword>
<evidence type="ECO:0000259" key="4">
    <source>
        <dbReference type="SMART" id="SM00306"/>
    </source>
</evidence>
<accession>A0A7Y4KU04</accession>
<dbReference type="SUPFAM" id="SSF51294">
    <property type="entry name" value="Hedgehog/intein (Hint) domain"/>
    <property type="match status" value="1"/>
</dbReference>
<dbReference type="InterPro" id="IPR036844">
    <property type="entry name" value="Hint_dom_sf"/>
</dbReference>
<dbReference type="InterPro" id="IPR016191">
    <property type="entry name" value="Ribonuclease/ribotoxin"/>
</dbReference>
<feature type="domain" description="Hint" evidence="4">
    <location>
        <begin position="1952"/>
        <end position="2048"/>
    </location>
</feature>
<dbReference type="GO" id="GO:0003723">
    <property type="term" value="F:RNA binding"/>
    <property type="evidence" value="ECO:0007669"/>
    <property type="project" value="InterPro"/>
</dbReference>
<comment type="caution">
    <text evidence="6">The sequence shown here is derived from an EMBL/GenBank/DDBJ whole genome shotgun (WGS) entry which is preliminary data.</text>
</comment>
<dbReference type="Pfam" id="PF07591">
    <property type="entry name" value="PT-HINT"/>
    <property type="match status" value="1"/>
</dbReference>
<dbReference type="CDD" id="cd00081">
    <property type="entry name" value="Hint"/>
    <property type="match status" value="1"/>
</dbReference>
<feature type="region of interest" description="Disordered" evidence="3">
    <location>
        <begin position="2217"/>
        <end position="2241"/>
    </location>
</feature>
<evidence type="ECO:0000256" key="1">
    <source>
        <dbReference type="ARBA" id="ARBA00022722"/>
    </source>
</evidence>
<keyword evidence="7" id="KW-1185">Reference proteome</keyword>
<dbReference type="PANTHER" id="PTHR32305">
    <property type="match status" value="1"/>
</dbReference>
<dbReference type="GO" id="GO:0016539">
    <property type="term" value="P:intein-mediated protein splicing"/>
    <property type="evidence" value="ECO:0007669"/>
    <property type="project" value="InterPro"/>
</dbReference>
<reference evidence="5 8" key="2">
    <citation type="submission" date="2020-08" db="EMBL/GenBank/DDBJ databases">
        <title>Sequencing the genomes of 1000 actinobacteria strains.</title>
        <authorList>
            <person name="Klenk H.-P."/>
        </authorList>
    </citation>
    <scope>NUCLEOTIDE SEQUENCE [LARGE SCALE GENOMIC DNA]</scope>
    <source>
        <strain evidence="5 8">DSM 15626</strain>
    </source>
</reference>
<proteinExistence type="predicted"/>
<evidence type="ECO:0000313" key="8">
    <source>
        <dbReference type="Proteomes" id="UP000553957"/>
    </source>
</evidence>
<dbReference type="InterPro" id="IPR050708">
    <property type="entry name" value="T6SS_VgrG/RHS"/>
</dbReference>
<evidence type="ECO:0000313" key="5">
    <source>
        <dbReference type="EMBL" id="MBB6568785.1"/>
    </source>
</evidence>
<dbReference type="PANTHER" id="PTHR32305:SF17">
    <property type="entry name" value="TRNA NUCLEASE WAPA"/>
    <property type="match status" value="1"/>
</dbReference>
<dbReference type="EMBL" id="JACHKF010000001">
    <property type="protein sequence ID" value="MBB6568785.1"/>
    <property type="molecule type" value="Genomic_DNA"/>
</dbReference>
<dbReference type="Proteomes" id="UP000534306">
    <property type="component" value="Unassembled WGS sequence"/>
</dbReference>
<reference evidence="6 7" key="1">
    <citation type="submission" date="2020-05" db="EMBL/GenBank/DDBJ databases">
        <title>Genome sequence of Kribbella sandramycini ATCC 39419.</title>
        <authorList>
            <person name="Maclea K.S."/>
            <person name="Fair J.L."/>
        </authorList>
    </citation>
    <scope>NUCLEOTIDE SEQUENCE [LARGE SCALE GENOMIC DNA]</scope>
    <source>
        <strain evidence="6 7">ATCC 39419</strain>
    </source>
</reference>
<sequence length="2241" mass="241045">MAHTDAPLAQVKPPTNPAGGEARPFTTWPAAGQSELALTGARRTGLAKAGGLPVSVTAKADTESVRITVADQTAARKAGVAGVLLSVAPTKGAAGAATVAVEYKSFQDALGGGFGPRAQLVQLPACALTTPTVPACQVQTRLRSRNDSKTQTVVADAPLAAKSGTVLAVVAAESGANGTFTARSLAPSGSWSVSGNSGSFNWSYPIAVPPVGNGEASGPAIALTYSSGSVDGRTAATNAQPSWIGQGWDYTPGFIERIFRSCASIEGLPDERKTGDQCWAGDIVTMQLGGESMPLVYEKDKGWHGETENGTRIQLIGAGDRGANGEYWEVTKTDGVKYYFGRNKGTGHTNQELTNSAWKTRVYGAKSGDRCYDPVLAKSACDQIYRWNLDFVEDPLGNTEAYYYKPESNYYGAHKETTGYEYTRGGTLQRIDYGLRNVNGSIYGQKPTGQVVFGLSERCTPTDDFKCNPEDFKVENSSRWPDVPIDQECKKDAVCNNHSPTYWSTKRLSTITTQYDAGSGPVKVDTYDLAQTFPSIGDPQLRLDKVQRTGHKDGKSLSLPPVEFTSQLYANRVGQDNNSKMPHWRLTDIATDTGSIVHVRYTGADCTETDVPTDLPNNTRRCYPVNWDLGYHNPEPVKDYFHKYLVAKVEVQERNAIAPTQITEYKYLGTPAWHFDDNELVEAKHRTYGQFRGYGQVEVRSGDPQNTHAVDGSKDKYTLTRTSYFRGMGKAFENSLKESVADPNQFSGQVHEVQTFNGDTAELVSTELTDLKVERTTATRNRGADLAPLTADIVVTSRSRSQTPTATGQVRKTSVAYRYDDLGRPVATTRSGDGTDTMCESVQYADNTTSWIRDRVAQTTTSKAECPATGGPPAPIVGATQNLYDSSTSLGALPGAGLVTSAKTATANVAGSLTFETTGRTGYDARGRVTSTVDAGGRTTRTSYGPVDAPLVSTVTTTNPKNQVAVTQREPSRGAVVASTDATGRRTEAAYDALGRLVSVWLPGRSKSDAYPSISYSYRQTVDQPLAVTTKTAVDNGHQLSQITKVELYDGLGQLRQVQNDDLSDPAGVQRRIVKDVFRDSHGWEVLSNNRYVTNGKPEEKLIAVSGESVDDRTLTTYDGSGRNIKAVAYKGTTATKETTTIHGGDRTTIVPPEGGVPSTTVVDVWGRSTALMTYSAAPAVTKTKFGTAVAGDDAQTTTYQHNALGQLASMKDGTGNTWSYTYDFMGRQTGSTDPDSGGLTKTYNLAGEVLTSTDAKNQVLSYTYDELGRKTAEYKGTNQTAANRTAMWTYDTADNGVGKIASTTRFTPKGAYRIGVGRYDGQGNAVEQTIALPTTETNFPSTYDSQMSYTSTGLLRSVTKPAIGGLPSETLTMEYDQYGQPKTTRGYNEYVSDTVYTPYGETSQLALGVGDSSSWLTYDRDRQTRQVTQTNLSAQQAFAQVDDLKYTYDPAGNLKRLVNTQGDPNNNAPVRTQCFGYDDLNRLSEAWTATDNCAAAPTKTAVGGPAPYWTTWTFEPTGLRQKQVKHALGSQTVDTVTTYANPASGAGKVQPHALAGTTTTGPAGTSTASYSYDLNGSTTSRDLPGGKQTLAWNLDSTLASITTPAGTTSYVYDGDKNQLMRHEPDKTTLYLPGEELEYDTKTRSLTGTRYYAHNGINVAVRTGNAALNYLQADQHGTNQVALKRTESGFAATRRELDPYGNLLSNQGSWPDKHGFLDKPHNEATGLTDIGARKYDPATGRFLSADPILDPETPQQWAAYTYANNNPTTLSDPSGLLAIPCMIDGPCGGGGGGGGNLNPGGSAPPPPKASDLGPGRPGRIDYGGNWSLVVDATGTAFLNGIFELPWSPLAADVIIPQLKATHGDIHAELGDDWNIEQSWNAMLVYCRDPDNCSPQVDRFVRLETLRVQFLSGALDDAFAGGAGAGRGSAMRKATGTRTLANREVSDRLDSVTCSFTGETQVVLADGRTKPIGEIKDGDLVLATDPDSGATVAAEAELVPAHDDTVVDLVTKDGARITTTANHPFYSQAGRQWKRADELSAADTLRTPSGKSVRITGLRHTTQRVATVYNLSVKGVHTYYVMIGQDAALVHNMCPRRAGWNPPPTGPRATTFNEGPLPEHVTDVVNYRIANNGAAPAGLGGGGPFANDGRENGMFLRSHDAAGNAITYREGYVLGRPKPGQRGTHERLVMGNDGSYYYTNSHYATFWEVRAGGLVQRRRPQHHHSAAGCRRRPVRLRRHRAA</sequence>